<evidence type="ECO:0000313" key="3">
    <source>
        <dbReference type="Proteomes" id="UP000178726"/>
    </source>
</evidence>
<keyword evidence="1" id="KW-0812">Transmembrane</keyword>
<accession>A0A1F6NBR3</accession>
<feature type="transmembrane region" description="Helical" evidence="1">
    <location>
        <begin position="147"/>
        <end position="164"/>
    </location>
</feature>
<keyword evidence="1" id="KW-0472">Membrane</keyword>
<name>A0A1F6NBR3_9BACT</name>
<proteinExistence type="predicted"/>
<dbReference type="EMBL" id="MFQK01000007">
    <property type="protein sequence ID" value="OGH81238.1"/>
    <property type="molecule type" value="Genomic_DNA"/>
</dbReference>
<feature type="transmembrane region" description="Helical" evidence="1">
    <location>
        <begin position="100"/>
        <end position="127"/>
    </location>
</feature>
<sequence>MKNAITLLHAIASILVIFALHTGVAYSAPYPIYNLHTIYIYLVWLLIHSQKTKAMWLALTLGYLTELFSAETFGVHTITLLISVTVVGWLIEKIFTSHSWYIILIIGLCATLTYRLLFILVSSASHFFKDITSYMTSNTIESAGVEILVNTTGLLLLYGINKLFTKRVNPRYI</sequence>
<dbReference type="STRING" id="1798689.A3I29_02440"/>
<evidence type="ECO:0008006" key="4">
    <source>
        <dbReference type="Google" id="ProtNLM"/>
    </source>
</evidence>
<evidence type="ECO:0000256" key="1">
    <source>
        <dbReference type="SAM" id="Phobius"/>
    </source>
</evidence>
<protein>
    <recommendedName>
        <fullName evidence="4">Rod shape-determining protein MreD</fullName>
    </recommendedName>
</protein>
<dbReference type="Proteomes" id="UP000178726">
    <property type="component" value="Unassembled WGS sequence"/>
</dbReference>
<keyword evidence="1" id="KW-1133">Transmembrane helix</keyword>
<dbReference type="AlphaFoldDB" id="A0A1F6NBR3"/>
<comment type="caution">
    <text evidence="2">The sequence shown here is derived from an EMBL/GenBank/DDBJ whole genome shotgun (WGS) entry which is preliminary data.</text>
</comment>
<reference evidence="2 3" key="1">
    <citation type="journal article" date="2016" name="Nat. Commun.">
        <title>Thousands of microbial genomes shed light on interconnected biogeochemical processes in an aquifer system.</title>
        <authorList>
            <person name="Anantharaman K."/>
            <person name="Brown C.T."/>
            <person name="Hug L.A."/>
            <person name="Sharon I."/>
            <person name="Castelle C.J."/>
            <person name="Probst A.J."/>
            <person name="Thomas B.C."/>
            <person name="Singh A."/>
            <person name="Wilkins M.J."/>
            <person name="Karaoz U."/>
            <person name="Brodie E.L."/>
            <person name="Williams K.H."/>
            <person name="Hubbard S.S."/>
            <person name="Banfield J.F."/>
        </authorList>
    </citation>
    <scope>NUCLEOTIDE SEQUENCE [LARGE SCALE GENOMIC DNA]</scope>
</reference>
<evidence type="ECO:0000313" key="2">
    <source>
        <dbReference type="EMBL" id="OGH81238.1"/>
    </source>
</evidence>
<organism evidence="2 3">
    <name type="scientific">Candidatus Magasanikbacteria bacterium RIFCSPLOWO2_02_FULL_44_11</name>
    <dbReference type="NCBI Taxonomy" id="1798689"/>
    <lineage>
        <taxon>Bacteria</taxon>
        <taxon>Candidatus Magasanikiibacteriota</taxon>
    </lineage>
</organism>
<gene>
    <name evidence="2" type="ORF">A3I29_02440</name>
</gene>
<feature type="transmembrane region" description="Helical" evidence="1">
    <location>
        <begin position="73"/>
        <end position="91"/>
    </location>
</feature>